<dbReference type="PANTHER" id="PTHR35848:SF6">
    <property type="entry name" value="CUPIN TYPE-2 DOMAIN-CONTAINING PROTEIN"/>
    <property type="match status" value="1"/>
</dbReference>
<dbReference type="AlphaFoldDB" id="A0A942U4W2"/>
<dbReference type="InterPro" id="IPR011051">
    <property type="entry name" value="RmlC_Cupin_sf"/>
</dbReference>
<evidence type="ECO:0000256" key="1">
    <source>
        <dbReference type="ARBA" id="ARBA00022723"/>
    </source>
</evidence>
<keyword evidence="4" id="KW-1185">Reference proteome</keyword>
<evidence type="ECO:0000259" key="2">
    <source>
        <dbReference type="Pfam" id="PF07883"/>
    </source>
</evidence>
<comment type="caution">
    <text evidence="3">The sequence shown here is derived from an EMBL/GenBank/DDBJ whole genome shotgun (WGS) entry which is preliminary data.</text>
</comment>
<evidence type="ECO:0000313" key="4">
    <source>
        <dbReference type="Proteomes" id="UP000679749"/>
    </source>
</evidence>
<protein>
    <submittedName>
        <fullName evidence="3">Cupin domain-containing protein</fullName>
    </submittedName>
</protein>
<dbReference type="GO" id="GO:0046872">
    <property type="term" value="F:metal ion binding"/>
    <property type="evidence" value="ECO:0007669"/>
    <property type="project" value="UniProtKB-KW"/>
</dbReference>
<keyword evidence="1" id="KW-0479">Metal-binding</keyword>
<dbReference type="PANTHER" id="PTHR35848">
    <property type="entry name" value="OXALATE-BINDING PROTEIN"/>
    <property type="match status" value="1"/>
</dbReference>
<organism evidence="3 4">
    <name type="scientific">Neobacillus rhizophilus</name>
    <dbReference type="NCBI Taxonomy" id="2833579"/>
    <lineage>
        <taxon>Bacteria</taxon>
        <taxon>Bacillati</taxon>
        <taxon>Bacillota</taxon>
        <taxon>Bacilli</taxon>
        <taxon>Bacillales</taxon>
        <taxon>Bacillaceae</taxon>
        <taxon>Neobacillus</taxon>
    </lineage>
</organism>
<evidence type="ECO:0000313" key="3">
    <source>
        <dbReference type="EMBL" id="MBS4214750.1"/>
    </source>
</evidence>
<proteinExistence type="predicted"/>
<sequence length="138" mass="15509">MKTANVKKLPLLDLWYDSDNKKRWKANLPFTPKFPLWSGIQTEQSSVVYFELEPGCKLGEHYESSEEILFVISGDVDVVVGDERFEVSDGELLVIPPSTPHFVQNKGEQVAKFLGFFADSESYSTFSEDVSPVGSKVL</sequence>
<reference evidence="3" key="1">
    <citation type="submission" date="2021-05" db="EMBL/GenBank/DDBJ databases">
        <title>Novel Bacillus species.</title>
        <authorList>
            <person name="Liu G."/>
        </authorList>
    </citation>
    <scope>NUCLEOTIDE SEQUENCE</scope>
    <source>
        <strain evidence="3">FJAT-49825</strain>
    </source>
</reference>
<feature type="domain" description="Cupin type-2" evidence="2">
    <location>
        <begin position="49"/>
        <end position="114"/>
    </location>
</feature>
<dbReference type="SUPFAM" id="SSF51182">
    <property type="entry name" value="RmlC-like cupins"/>
    <property type="match status" value="1"/>
</dbReference>
<dbReference type="InterPro" id="IPR014710">
    <property type="entry name" value="RmlC-like_jellyroll"/>
</dbReference>
<dbReference type="InterPro" id="IPR051610">
    <property type="entry name" value="GPI/OXD"/>
</dbReference>
<dbReference type="Gene3D" id="2.60.120.10">
    <property type="entry name" value="Jelly Rolls"/>
    <property type="match status" value="1"/>
</dbReference>
<dbReference type="Pfam" id="PF07883">
    <property type="entry name" value="Cupin_2"/>
    <property type="match status" value="1"/>
</dbReference>
<dbReference type="InterPro" id="IPR013096">
    <property type="entry name" value="Cupin_2"/>
</dbReference>
<gene>
    <name evidence="3" type="ORF">KHA99_20085</name>
</gene>
<dbReference type="RefSeq" id="WP_213119262.1">
    <property type="nucleotide sequence ID" value="NZ_JAGYPF010000004.1"/>
</dbReference>
<dbReference type="Proteomes" id="UP000679749">
    <property type="component" value="Unassembled WGS sequence"/>
</dbReference>
<accession>A0A942U4W2</accession>
<dbReference type="EMBL" id="JAGYPF010000004">
    <property type="protein sequence ID" value="MBS4214750.1"/>
    <property type="molecule type" value="Genomic_DNA"/>
</dbReference>
<name>A0A942U4W2_9BACI</name>